<organism evidence="8 9">
    <name type="scientific">Bacillus salacetis</name>
    <dbReference type="NCBI Taxonomy" id="2315464"/>
    <lineage>
        <taxon>Bacteria</taxon>
        <taxon>Bacillati</taxon>
        <taxon>Bacillota</taxon>
        <taxon>Bacilli</taxon>
        <taxon>Bacillales</taxon>
        <taxon>Bacillaceae</taxon>
        <taxon>Bacillus</taxon>
    </lineage>
</organism>
<comment type="subcellular location">
    <subcellularLocation>
        <location evidence="1">Secreted</location>
    </subcellularLocation>
</comment>
<evidence type="ECO:0000256" key="6">
    <source>
        <dbReference type="SAM" id="SignalP"/>
    </source>
</evidence>
<dbReference type="InterPro" id="IPR056823">
    <property type="entry name" value="TEN-like_YD-shell"/>
</dbReference>
<keyword evidence="4" id="KW-0677">Repeat</keyword>
<feature type="signal peptide" evidence="6">
    <location>
        <begin position="1"/>
        <end position="31"/>
    </location>
</feature>
<accession>A0A3A1R0J6</accession>
<gene>
    <name evidence="8" type="ORF">D3H55_13025</name>
</gene>
<feature type="region of interest" description="Disordered" evidence="5">
    <location>
        <begin position="32"/>
        <end position="54"/>
    </location>
</feature>
<dbReference type="PROSITE" id="PS50853">
    <property type="entry name" value="FN3"/>
    <property type="match status" value="1"/>
</dbReference>
<dbReference type="NCBIfam" id="NF033679">
    <property type="entry name" value="DNRLRE_dom"/>
    <property type="match status" value="1"/>
</dbReference>
<evidence type="ECO:0000256" key="2">
    <source>
        <dbReference type="ARBA" id="ARBA00022525"/>
    </source>
</evidence>
<dbReference type="SMART" id="SM00060">
    <property type="entry name" value="FN3"/>
    <property type="match status" value="2"/>
</dbReference>
<feature type="region of interest" description="Disordered" evidence="5">
    <location>
        <begin position="2637"/>
        <end position="2662"/>
    </location>
</feature>
<keyword evidence="9" id="KW-1185">Reference proteome</keyword>
<dbReference type="InterPro" id="IPR022385">
    <property type="entry name" value="Rhs_assc_core"/>
</dbReference>
<evidence type="ECO:0000256" key="1">
    <source>
        <dbReference type="ARBA" id="ARBA00004613"/>
    </source>
</evidence>
<evidence type="ECO:0000259" key="7">
    <source>
        <dbReference type="PROSITE" id="PS50853"/>
    </source>
</evidence>
<dbReference type="InterPro" id="IPR055372">
    <property type="entry name" value="CBM96"/>
</dbReference>
<dbReference type="Pfam" id="PF24517">
    <property type="entry name" value="CBM96"/>
    <property type="match status" value="1"/>
</dbReference>
<keyword evidence="2" id="KW-0964">Secreted</keyword>
<dbReference type="Gene3D" id="3.90.930.1">
    <property type="match status" value="1"/>
</dbReference>
<feature type="compositionally biased region" description="Polar residues" evidence="5">
    <location>
        <begin position="2560"/>
        <end position="2577"/>
    </location>
</feature>
<dbReference type="InterPro" id="IPR036116">
    <property type="entry name" value="FN3_sf"/>
</dbReference>
<proteinExistence type="predicted"/>
<feature type="chain" id="PRO_5017476403" description="Fibronectin type-III domain-containing protein" evidence="6">
    <location>
        <begin position="32"/>
        <end position="2662"/>
    </location>
</feature>
<dbReference type="SUPFAM" id="SSF49265">
    <property type="entry name" value="Fibronectin type III"/>
    <property type="match status" value="1"/>
</dbReference>
<dbReference type="InterPro" id="IPR003961">
    <property type="entry name" value="FN3_dom"/>
</dbReference>
<dbReference type="InterPro" id="IPR029097">
    <property type="entry name" value="Ntox8"/>
</dbReference>
<dbReference type="Pfam" id="PF05593">
    <property type="entry name" value="RHS_repeat"/>
    <property type="match status" value="1"/>
</dbReference>
<reference evidence="8 9" key="1">
    <citation type="submission" date="2018-09" db="EMBL/GenBank/DDBJ databases">
        <title>Bacillus saliacetes sp. nov., isolated from Thai shrimp paste (Ka-pi).</title>
        <authorList>
            <person name="Daroonpunt R."/>
            <person name="Tanasupawat S."/>
            <person name="Yiamsombut S."/>
        </authorList>
    </citation>
    <scope>NUCLEOTIDE SEQUENCE [LARGE SCALE GENOMIC DNA]</scope>
    <source>
        <strain evidence="8 9">SKP7-4</strain>
    </source>
</reference>
<dbReference type="CDD" id="cd00063">
    <property type="entry name" value="FN3"/>
    <property type="match status" value="1"/>
</dbReference>
<evidence type="ECO:0000256" key="5">
    <source>
        <dbReference type="SAM" id="MobiDB-lite"/>
    </source>
</evidence>
<dbReference type="Pfam" id="PF00041">
    <property type="entry name" value="fn3"/>
    <property type="match status" value="1"/>
</dbReference>
<dbReference type="Gene3D" id="2.60.120.970">
    <property type="match status" value="1"/>
</dbReference>
<dbReference type="PANTHER" id="PTHR32305">
    <property type="match status" value="1"/>
</dbReference>
<dbReference type="RefSeq" id="WP_119547346.1">
    <property type="nucleotide sequence ID" value="NZ_QXIR01000017.1"/>
</dbReference>
<dbReference type="GO" id="GO:0005576">
    <property type="term" value="C:extracellular region"/>
    <property type="evidence" value="ECO:0007669"/>
    <property type="project" value="UniProtKB-SubCell"/>
</dbReference>
<dbReference type="Pfam" id="PF25023">
    <property type="entry name" value="TEN_YD-shell"/>
    <property type="match status" value="1"/>
</dbReference>
<dbReference type="NCBIfam" id="TIGR03696">
    <property type="entry name" value="Rhs_assc_core"/>
    <property type="match status" value="1"/>
</dbReference>
<evidence type="ECO:0000313" key="9">
    <source>
        <dbReference type="Proteomes" id="UP000265801"/>
    </source>
</evidence>
<dbReference type="Proteomes" id="UP000265801">
    <property type="component" value="Unassembled WGS sequence"/>
</dbReference>
<evidence type="ECO:0000313" key="8">
    <source>
        <dbReference type="EMBL" id="RIW32503.1"/>
    </source>
</evidence>
<dbReference type="InterPro" id="IPR031325">
    <property type="entry name" value="RHS_repeat"/>
</dbReference>
<keyword evidence="3 6" id="KW-0732">Signal</keyword>
<dbReference type="Gene3D" id="2.60.40.10">
    <property type="entry name" value="Immunoglobulins"/>
    <property type="match status" value="3"/>
</dbReference>
<dbReference type="InterPro" id="IPR006530">
    <property type="entry name" value="YD"/>
</dbReference>
<dbReference type="InterPro" id="IPR045351">
    <property type="entry name" value="DUF6531"/>
</dbReference>
<protein>
    <recommendedName>
        <fullName evidence="7">Fibronectin type-III domain-containing protein</fullName>
    </recommendedName>
</protein>
<feature type="compositionally biased region" description="Basic and acidic residues" evidence="5">
    <location>
        <begin position="39"/>
        <end position="51"/>
    </location>
</feature>
<sequence>MIKRGLSNKILLSLVAFVLLFSSIPISSVFAHGGSHEQQSSKEEKKKEEKLKPKKITFEETLQQNVEKVQEVEDSRTTNGSTFINSDLSYTTDVHTSAVHYKDTKGKYQPIENKLKKIDEKDKKGFKYKSEKNQFSVEFAEKVKKNSELVSISFGKDKLGFILQNAQKEAEVELTENNALYKNVFNDTDIKYSLLPEGLKEDIVLHSKDSQSEFTFDITGSLTAKQSGKNIEFYNKENQLVWVMTPPYMEDANEVFSHAIEYSLVESKGKKQSIQLTVDKGFVNDKDRAFPIVVDPTVNLGGSASNTLDSYVMQDYPSYNYYSSTDLRTGYADSTGVTRSYMDFTNSLPNLNGGLLVKAELKAYRFSNGYNTINTNLYAQRVSSSWGVNTVTWNNQPSIDTTKTYGSTAVNGTLGWATLNITELVNKWYDGTANHGLVLRSTSEGTLGTYRKYNSAEAASNKPYLAVTYSGPPSAPTGTDVGNGTGTSSGYVNLSWTPVSGATGYKVLIFNGKEYQEINVGNVTSWSTKGKKLWPTASQIQQGLYALRHDGTGTDLSDDPRPVYKNSGGTYPNSKNYWFRVKAYNAYGETVQSGAYMPTLPDQTKPTKPGKPVVTNKLNTNFTFTWGASTDSLSGIKGYRVYVGTGPGKTDIVAGTFVTSNTFSVTNAIPRTSYYIHVTAEDNEGNTISSDETIEIARKQLDASIDGVSIPSQMEAGGQYSVQIKVRNEGLETWTAAGGFLLGSVKEVDPLTADTRVQLSSSDSIGPSQVKTFTLNFVGNKSPGDYITEWQMLKLQYGSLGEVFSKNVKVVDTTLPTGKVTINNGETLTNSPNVFLKLNAQDNSNPPYSVKLRNEVNTWSAYEQLVNSDKPWVLSNSNGEKTVSAVFKDQSGNESIIYSDSITLDTSYPTAKLTSPSAMDYVNGVTVIKGTATDNDLKEYTISYGSGEAPTSWTTIKTGSSVVTENILGDWNTASIPAGLYTVRLSVSDQAGNTSISSKMVWVDPLVSMLGTENYWGFEDINTGYGIGKVNLANGNSYLEFSDSNLKGRELDTAINRVYNSQEETVTPLGKGWRLDLYMSIKEKTDGNLLLTDEDGSQHLFVKNADSTYTSPAGVFRKLTKLSDDTFKLMDLDAANIGYSFNIKGQLTSFEDLNGNKIQIRYSHNEISEVEDPTGRITSFTYLNNRLEDIITYAGTKVHFSYTNGQLAGVKYYDGKGSLYRTIGYKYGVNGKLEEYTNPNNKTVTFQYNGHRLIAVKGTLTTRNAAAGQLNNPYPVHESFNYDLLKKTTQVTNHGSNQSLVSIYETNQNGNLIKSIDDPSKLNIVNSFNYEKNQLKESIDGKGYKTSYTYDERGNVLTKTEPLTHDIEGGTHTPLTRFEYKAGTSLVSKETDPLGRVIQHDYDTKGNRIWTIDSEGFKESFNYDSYGNLLDTTYERGPLYGYLPNYSFEKGEGTVVSDWRAGGTVTFQTSDKKSGTRSLSLTGSIDSDFIPIKKGNLPVRALAWIKGSGAVVSLKFYDSSKAALTTKNSTASTSTNWVLQHVASDIPTNAAYVSVKVTSGATAILVDDVRVEESGYSTKNKYSTDGLNLLETFDPYGNKMVYEYNLAGDKVKETNELGQIASFENNADHQITKQVDRRGKITHFEYDFNGNLKKETNALGHVVEYEYDEFNNQISQQNPKVTRVDYVSQVASAPEVLTITEIDEFNELGQKVAEKDGNANGELNRFYYDSVGRLARSIDPMKNEVRFTYDNNNNKETEENLAWDKATSTLYSKGTTFYNYDELDRLTSYSDPTKDKNTLVEKTKYDAVGNIVKTITGTGDWTEYQYDKNNNAIYSKDSSTPAVETWTLYDGLGNEALALDKLGFTTYVYEANNLLKEVIDTEGKKTSYTYNAAGDKTKLVDATGTATNWAYNEEGQIKEETVEVTDPISGTVSLQTILYGYDAIGQVTKKTISDTKDSVTTPSKEVTYVYDELGQLVKETGINSDGKKTESRFYHDMNGNVLKTWVYDETNPVPVAVDPDGDGYFNSETQSQYDANNRLILEEISHTGTKTTNVIADHKNEEVLHSVLGDTVVTYDDNDRMKRVLTPNFDTFSYEYLVDDSLSKVIGPGVETSLTYNGGTKLKTLKAVNRNNQSIILDLVYNHSDAEQVVEVLDKGISKKKYTYTPSGQLETVEANGKKLKYSYDANSNLIKVENLTTNKVVETYSYDSENRIRQKKVYNETTGSLISTIDYEHNSSGTLSKVSAKEGSNVTITNYEYNSDDQLMKVLKTVNGVKQPEVLYEYDTDGNRIAKNVNDGSKNTHYHYHLDTNGGLFLETIAGPTEEQRIKYYRDADGNLLSFSYNDVVYYYQFNARGDVVALTDAAGNVKATYDYDEWGNVVSITGDLTVAQTNVYRYVGKYGVMYDSDTNLYLMGWRDYDPSTGRFIVPDEYEGTEEDPTSLNRYLYADADPVNNIDPDGHAPKWLQKGWKATKKYGKKGYNAYIGNDIRTLRNPKSKWYHKAGAAASIASNIIPGGQTKWFIKGAIGITKNLKKAKKVKKFPASSLKKSRSEKNIKIRSKSQAQKNKGGSSGRTGKQSRLKEIANDDKVSRALRGDIIRDINEIKRGKRKSIRVPQGYNLAHRRGYEARKGYGYEHSDLQTIRSHKTQHKHDGYGKRKKKRR</sequence>
<name>A0A3A1R0J6_9BACI</name>
<dbReference type="Gene3D" id="2.180.10.10">
    <property type="entry name" value="RHS repeat-associated core"/>
    <property type="match status" value="4"/>
</dbReference>
<dbReference type="PANTHER" id="PTHR32305:SF17">
    <property type="entry name" value="TRNA NUCLEASE WAPA"/>
    <property type="match status" value="1"/>
</dbReference>
<dbReference type="Pfam" id="PF15545">
    <property type="entry name" value="Ntox8"/>
    <property type="match status" value="1"/>
</dbReference>
<dbReference type="Pfam" id="PF20148">
    <property type="entry name" value="DUF6531"/>
    <property type="match status" value="1"/>
</dbReference>
<dbReference type="InterPro" id="IPR013783">
    <property type="entry name" value="Ig-like_fold"/>
</dbReference>
<dbReference type="NCBIfam" id="TIGR01643">
    <property type="entry name" value="YD_repeat_2x"/>
    <property type="match status" value="2"/>
</dbReference>
<comment type="caution">
    <text evidence="8">The sequence shown here is derived from an EMBL/GenBank/DDBJ whole genome shotgun (WGS) entry which is preliminary data.</text>
</comment>
<evidence type="ECO:0000256" key="3">
    <source>
        <dbReference type="ARBA" id="ARBA00022729"/>
    </source>
</evidence>
<dbReference type="EMBL" id="QXIR01000017">
    <property type="protein sequence ID" value="RIW32503.1"/>
    <property type="molecule type" value="Genomic_DNA"/>
</dbReference>
<evidence type="ECO:0000256" key="4">
    <source>
        <dbReference type="ARBA" id="ARBA00022737"/>
    </source>
</evidence>
<feature type="region of interest" description="Disordered" evidence="5">
    <location>
        <begin position="2540"/>
        <end position="2586"/>
    </location>
</feature>
<feature type="domain" description="Fibronectin type-III" evidence="7">
    <location>
        <begin position="608"/>
        <end position="703"/>
    </location>
</feature>
<dbReference type="OrthoDB" id="1432909at2"/>
<dbReference type="InterPro" id="IPR050708">
    <property type="entry name" value="T6SS_VgrG/RHS"/>
</dbReference>